<dbReference type="PANTHER" id="PTHR43179:SF12">
    <property type="entry name" value="GALACTOFURANOSYLTRANSFERASE GLFT2"/>
    <property type="match status" value="1"/>
</dbReference>
<feature type="domain" description="Galactofuranosyltransferase GlfT2 N-terminal" evidence="6">
    <location>
        <begin position="71"/>
        <end position="183"/>
    </location>
</feature>
<dbReference type="Pfam" id="PF17994">
    <property type="entry name" value="Glft2_N"/>
    <property type="match status" value="1"/>
</dbReference>
<evidence type="ECO:0000259" key="6">
    <source>
        <dbReference type="Pfam" id="PF17994"/>
    </source>
</evidence>
<keyword evidence="4 8" id="KW-0808">Transferase</keyword>
<dbReference type="SUPFAM" id="SSF53448">
    <property type="entry name" value="Nucleotide-diphospho-sugar transferases"/>
    <property type="match status" value="1"/>
</dbReference>
<gene>
    <name evidence="8" type="ORF">E4U03_09455</name>
</gene>
<dbReference type="GO" id="GO:0016757">
    <property type="term" value="F:glycosyltransferase activity"/>
    <property type="evidence" value="ECO:0007669"/>
    <property type="project" value="UniProtKB-KW"/>
</dbReference>
<evidence type="ECO:0000313" key="9">
    <source>
        <dbReference type="Proteomes" id="UP000297951"/>
    </source>
</evidence>
<evidence type="ECO:0000256" key="2">
    <source>
        <dbReference type="ARBA" id="ARBA00006739"/>
    </source>
</evidence>
<feature type="domain" description="Galactofuranosyltransferase-2 C-terminal" evidence="7">
    <location>
        <begin position="461"/>
        <end position="658"/>
    </location>
</feature>
<name>A0A4Y9F1K9_9MICC</name>
<evidence type="ECO:0000256" key="3">
    <source>
        <dbReference type="ARBA" id="ARBA00022676"/>
    </source>
</evidence>
<evidence type="ECO:0000256" key="4">
    <source>
        <dbReference type="ARBA" id="ARBA00022679"/>
    </source>
</evidence>
<dbReference type="EMBL" id="SPQC01000036">
    <property type="protein sequence ID" value="TFU21271.1"/>
    <property type="molecule type" value="Genomic_DNA"/>
</dbReference>
<evidence type="ECO:0000313" key="8">
    <source>
        <dbReference type="EMBL" id="TFU21271.1"/>
    </source>
</evidence>
<evidence type="ECO:0000256" key="1">
    <source>
        <dbReference type="ARBA" id="ARBA00004776"/>
    </source>
</evidence>
<dbReference type="Pfam" id="PF13641">
    <property type="entry name" value="Glyco_tranf_2_3"/>
    <property type="match status" value="1"/>
</dbReference>
<comment type="caution">
    <text evidence="8">The sequence shown here is derived from an EMBL/GenBank/DDBJ whole genome shotgun (WGS) entry which is preliminary data.</text>
</comment>
<comment type="similarity">
    <text evidence="2">Belongs to the glycosyltransferase 2 family.</text>
</comment>
<dbReference type="Gene3D" id="3.90.550.60">
    <property type="match status" value="1"/>
</dbReference>
<dbReference type="Proteomes" id="UP000297951">
    <property type="component" value="Unassembled WGS sequence"/>
</dbReference>
<feature type="region of interest" description="Disordered" evidence="5">
    <location>
        <begin position="49"/>
        <end position="70"/>
    </location>
</feature>
<dbReference type="InterPro" id="IPR045699">
    <property type="entry name" value="GlfT2_C"/>
</dbReference>
<proteinExistence type="inferred from homology"/>
<evidence type="ECO:0000259" key="7">
    <source>
        <dbReference type="Pfam" id="PF19320"/>
    </source>
</evidence>
<protein>
    <submittedName>
        <fullName evidence="8">Glycosyltransferase family 2 protein</fullName>
    </submittedName>
</protein>
<reference evidence="8 9" key="1">
    <citation type="submission" date="2019-03" db="EMBL/GenBank/DDBJ databases">
        <title>Diversity of the mouse oral microbiome.</title>
        <authorList>
            <person name="Joseph S."/>
            <person name="Aduse-Opoku J."/>
            <person name="Curtis M."/>
            <person name="Wade W."/>
            <person name="Hashim A."/>
        </authorList>
    </citation>
    <scope>NUCLEOTIDE SEQUENCE [LARGE SCALE GENOMIC DNA]</scope>
    <source>
        <strain evidence="9">irhom_31</strain>
    </source>
</reference>
<dbReference type="OrthoDB" id="3225550at2"/>
<evidence type="ECO:0000256" key="5">
    <source>
        <dbReference type="SAM" id="MobiDB-lite"/>
    </source>
</evidence>
<organism evidence="8 9">
    <name type="scientific">Rothia nasimurium</name>
    <dbReference type="NCBI Taxonomy" id="85336"/>
    <lineage>
        <taxon>Bacteria</taxon>
        <taxon>Bacillati</taxon>
        <taxon>Actinomycetota</taxon>
        <taxon>Actinomycetes</taxon>
        <taxon>Micrococcales</taxon>
        <taxon>Micrococcaceae</taxon>
        <taxon>Rothia</taxon>
    </lineage>
</organism>
<dbReference type="InterPro" id="IPR029044">
    <property type="entry name" value="Nucleotide-diphossugar_trans"/>
</dbReference>
<comment type="pathway">
    <text evidence="1">Cell wall biogenesis; cell wall polysaccharide biosynthesis.</text>
</comment>
<dbReference type="PANTHER" id="PTHR43179">
    <property type="entry name" value="RHAMNOSYLTRANSFERASE WBBL"/>
    <property type="match status" value="1"/>
</dbReference>
<dbReference type="InterPro" id="IPR040492">
    <property type="entry name" value="GlfT2_N"/>
</dbReference>
<accession>A0A4Y9F1K9</accession>
<keyword evidence="3" id="KW-0328">Glycosyltransferase</keyword>
<dbReference type="AlphaFoldDB" id="A0A4Y9F1K9"/>
<dbReference type="Pfam" id="PF19320">
    <property type="entry name" value="GlfT2_domain3"/>
    <property type="match status" value="1"/>
</dbReference>
<sequence>MQNTQETPMKTLQRVIFPERAQMDTVSLYVDSGIATGVQLSTMNGALSQNDSLKDEKAPVKSNGGSANEAHTEDFIGRRSTLVRPGTRLSFGTYFNAFPASYWKRWTDLTSVRLHIQTHGEGTVIVYKSNARGSLQRVDSKRVEGEATTQFDLSLKPFGDGGWYWFELAAGSESLVLESAEWQGADNGKAPGRITLEITTMNKQKFCLNNLRSLAANPEVLEHLQEVLIVDQGSQKLQDEPDFEEVAATLQGKLRIINQANLGGSGGFARGMYEAVENGSDYALLLDDDVVVEPESIIRLLTFADMCRKPTIVGGHMFDLYNRTVLHTFGEVVNTYRFQPDLPHQDQSLGHDFLHSNLRSTPWLHRRTDVDYNGWWMDLIPTQVIREIGLSLPVFIKWDDVEFGLRAKKAGYHTVSLPGAAVWHVSWIDKDDLVGWQAYFHIRNRIIASLIHSPYERGGRLLRESLYADVKHLISMQYFTEHGRIMALKDVLAGPDQLHDLLAQRLPEIRALTKEYADAQFKEDVEFFPEPRMAKPPRNGRGFAAPSYRTLAPWALKTVTKQLVKPVRDEYKQNPQAHIAHQDNRWWRMSQYDSALVSNAEGTAVSWYRRDPEQLRSKLVESSKLTAQILREWPTLRKQYAEAAERISSIEEWKKTFDKHTESELTR</sequence>